<keyword evidence="2" id="KW-1185">Reference proteome</keyword>
<sequence length="93" mass="10558">MSLNVSDNKSLELNLLNGHISKIEQEMCAGSNLNEPNKDLEGKPVYGLCGIKVKIFQRFLSAKWALFWLCWAGALQERLGSQLKTNAYLESRW</sequence>
<name>A0A9Q0NHU4_9DIPT</name>
<reference evidence="1" key="1">
    <citation type="submission" date="2022-07" db="EMBL/GenBank/DDBJ databases">
        <authorList>
            <person name="Trinca V."/>
            <person name="Uliana J.V.C."/>
            <person name="Torres T.T."/>
            <person name="Ward R.J."/>
            <person name="Monesi N."/>
        </authorList>
    </citation>
    <scope>NUCLEOTIDE SEQUENCE</scope>
    <source>
        <strain evidence="1">HSMRA1968</strain>
        <tissue evidence="1">Whole embryos</tissue>
    </source>
</reference>
<evidence type="ECO:0000313" key="1">
    <source>
        <dbReference type="EMBL" id="KAJ6650086.1"/>
    </source>
</evidence>
<evidence type="ECO:0000313" key="2">
    <source>
        <dbReference type="Proteomes" id="UP001151699"/>
    </source>
</evidence>
<dbReference type="OrthoDB" id="8093039at2759"/>
<gene>
    <name evidence="1" type="ORF">Bhyg_05330</name>
</gene>
<protein>
    <submittedName>
        <fullName evidence="1">Uncharacterized protein</fullName>
    </submittedName>
</protein>
<organism evidence="1 2">
    <name type="scientific">Pseudolycoriella hygida</name>
    <dbReference type="NCBI Taxonomy" id="35572"/>
    <lineage>
        <taxon>Eukaryota</taxon>
        <taxon>Metazoa</taxon>
        <taxon>Ecdysozoa</taxon>
        <taxon>Arthropoda</taxon>
        <taxon>Hexapoda</taxon>
        <taxon>Insecta</taxon>
        <taxon>Pterygota</taxon>
        <taxon>Neoptera</taxon>
        <taxon>Endopterygota</taxon>
        <taxon>Diptera</taxon>
        <taxon>Nematocera</taxon>
        <taxon>Sciaroidea</taxon>
        <taxon>Sciaridae</taxon>
        <taxon>Pseudolycoriella</taxon>
    </lineage>
</organism>
<dbReference type="AlphaFoldDB" id="A0A9Q0NHU4"/>
<dbReference type="EMBL" id="WJQU01000001">
    <property type="protein sequence ID" value="KAJ6650086.1"/>
    <property type="molecule type" value="Genomic_DNA"/>
</dbReference>
<accession>A0A9Q0NHU4</accession>
<dbReference type="Proteomes" id="UP001151699">
    <property type="component" value="Chromosome A"/>
</dbReference>
<comment type="caution">
    <text evidence="1">The sequence shown here is derived from an EMBL/GenBank/DDBJ whole genome shotgun (WGS) entry which is preliminary data.</text>
</comment>
<proteinExistence type="predicted"/>